<evidence type="ECO:0000259" key="5">
    <source>
        <dbReference type="PROSITE" id="PS50937"/>
    </source>
</evidence>
<feature type="domain" description="HTH merR-type" evidence="5">
    <location>
        <begin position="1"/>
        <end position="69"/>
    </location>
</feature>
<gene>
    <name evidence="6" type="primary">cadR</name>
    <name evidence="6" type="ORF">OI25_7575</name>
</gene>
<keyword evidence="3" id="KW-0804">Transcription</keyword>
<keyword evidence="4" id="KW-0175">Coiled coil</keyword>
<dbReference type="GeneID" id="66513863"/>
<dbReference type="PANTHER" id="PTHR30204:SF92">
    <property type="entry name" value="HTH-TYPE TRANSCRIPTIONAL REGULATOR ZNTR"/>
    <property type="match status" value="1"/>
</dbReference>
<dbReference type="RefSeq" id="WP_046565103.1">
    <property type="nucleotide sequence ID" value="NZ_CP010025.1"/>
</dbReference>
<dbReference type="InterPro" id="IPR015358">
    <property type="entry name" value="Tscrpt_reg_MerR_DNA-bd"/>
</dbReference>
<keyword evidence="2" id="KW-0238">DNA-binding</keyword>
<dbReference type="Gene3D" id="1.10.1660.10">
    <property type="match status" value="1"/>
</dbReference>
<dbReference type="PANTHER" id="PTHR30204">
    <property type="entry name" value="REDOX-CYCLING DRUG-SENSING TRANSCRIPTIONAL ACTIVATOR SOXR"/>
    <property type="match status" value="1"/>
</dbReference>
<keyword evidence="1" id="KW-0805">Transcription regulation</keyword>
<dbReference type="EMBL" id="CP010025">
    <property type="protein sequence ID" value="AJZ57034.1"/>
    <property type="molecule type" value="Genomic_DNA"/>
</dbReference>
<dbReference type="Pfam" id="PF00376">
    <property type="entry name" value="MerR"/>
    <property type="match status" value="1"/>
</dbReference>
<evidence type="ECO:0000256" key="4">
    <source>
        <dbReference type="SAM" id="Coils"/>
    </source>
</evidence>
<dbReference type="PRINTS" id="PR00040">
    <property type="entry name" value="HTHMERR"/>
</dbReference>
<dbReference type="Proteomes" id="UP000032614">
    <property type="component" value="Chromosome 3"/>
</dbReference>
<protein>
    <submittedName>
        <fullName evidence="6">Cd(II)/Pb(II)-responsive transcriptional regulator</fullName>
    </submittedName>
</protein>
<evidence type="ECO:0000256" key="2">
    <source>
        <dbReference type="ARBA" id="ARBA00023125"/>
    </source>
</evidence>
<dbReference type="AlphaFoldDB" id="A0AAU8SVL6"/>
<evidence type="ECO:0000256" key="3">
    <source>
        <dbReference type="ARBA" id="ARBA00023163"/>
    </source>
</evidence>
<dbReference type="Pfam" id="PF09278">
    <property type="entry name" value="MerR-DNA-bind"/>
    <property type="match status" value="1"/>
</dbReference>
<evidence type="ECO:0000313" key="6">
    <source>
        <dbReference type="EMBL" id="AJZ57034.1"/>
    </source>
</evidence>
<dbReference type="InterPro" id="IPR047057">
    <property type="entry name" value="MerR_fam"/>
</dbReference>
<evidence type="ECO:0000313" key="7">
    <source>
        <dbReference type="Proteomes" id="UP000032614"/>
    </source>
</evidence>
<feature type="coiled-coil region" evidence="4">
    <location>
        <begin position="84"/>
        <end position="111"/>
    </location>
</feature>
<dbReference type="InterPro" id="IPR000551">
    <property type="entry name" value="MerR-type_HTH_dom"/>
</dbReference>
<dbReference type="NCBIfam" id="TIGR02047">
    <property type="entry name" value="CadR-PbrR"/>
    <property type="match status" value="1"/>
</dbReference>
<name>A0AAU8SVL6_9BURK</name>
<dbReference type="GO" id="GO:0003677">
    <property type="term" value="F:DNA binding"/>
    <property type="evidence" value="ECO:0007669"/>
    <property type="project" value="UniProtKB-KW"/>
</dbReference>
<sequence length="130" mass="14571">MKIGDLAKRAGCKVETVRYYESEGLLPEPARSEGNYRVYGESHAERLTFIRNCRALDMTLGEIRALLGFRDGGGQDCGDVDALLDEHIDHVAERIAELQRLEAQLRALRQSCGERRSVKECAILQVLTAH</sequence>
<dbReference type="InterPro" id="IPR011791">
    <property type="entry name" value="CadR-PbrR"/>
</dbReference>
<evidence type="ECO:0000256" key="1">
    <source>
        <dbReference type="ARBA" id="ARBA00023015"/>
    </source>
</evidence>
<reference evidence="6 7" key="1">
    <citation type="journal article" date="2015" name="Genome Announc.">
        <title>Complete genome sequences for 59 burkholderia isolates, both pathogenic and near neighbor.</title>
        <authorList>
            <person name="Johnson S.L."/>
            <person name="Bishop-Lilly K.A."/>
            <person name="Ladner J.T."/>
            <person name="Daligault H.E."/>
            <person name="Davenport K.W."/>
            <person name="Jaissle J."/>
            <person name="Frey K.G."/>
            <person name="Koroleva G.I."/>
            <person name="Bruce D.C."/>
            <person name="Coyne S.R."/>
            <person name="Broomall S.M."/>
            <person name="Li P.E."/>
            <person name="Teshima H."/>
            <person name="Gibbons H.S."/>
            <person name="Palacios G.F."/>
            <person name="Rosenzweig C.N."/>
            <person name="Redden C.L."/>
            <person name="Xu Y."/>
            <person name="Minogue T.D."/>
            <person name="Chain P.S."/>
        </authorList>
    </citation>
    <scope>NUCLEOTIDE SEQUENCE [LARGE SCALE GENOMIC DNA]</scope>
    <source>
        <strain evidence="6 7">ATCC BAA-463</strain>
    </source>
</reference>
<dbReference type="GO" id="GO:0003700">
    <property type="term" value="F:DNA-binding transcription factor activity"/>
    <property type="evidence" value="ECO:0007669"/>
    <property type="project" value="InterPro"/>
</dbReference>
<dbReference type="KEGG" id="bfn:OI25_7575"/>
<dbReference type="PROSITE" id="PS00552">
    <property type="entry name" value="HTH_MERR_1"/>
    <property type="match status" value="1"/>
</dbReference>
<dbReference type="GO" id="GO:0045893">
    <property type="term" value="P:positive regulation of DNA-templated transcription"/>
    <property type="evidence" value="ECO:0007669"/>
    <property type="project" value="InterPro"/>
</dbReference>
<organism evidence="6 7">
    <name type="scientific">Paraburkholderia fungorum</name>
    <dbReference type="NCBI Taxonomy" id="134537"/>
    <lineage>
        <taxon>Bacteria</taxon>
        <taxon>Pseudomonadati</taxon>
        <taxon>Pseudomonadota</taxon>
        <taxon>Betaproteobacteria</taxon>
        <taxon>Burkholderiales</taxon>
        <taxon>Burkholderiaceae</taxon>
        <taxon>Paraburkholderia</taxon>
    </lineage>
</organism>
<dbReference type="PROSITE" id="PS50937">
    <property type="entry name" value="HTH_MERR_2"/>
    <property type="match status" value="1"/>
</dbReference>
<proteinExistence type="predicted"/>
<dbReference type="SUPFAM" id="SSF46955">
    <property type="entry name" value="Putative DNA-binding domain"/>
    <property type="match status" value="1"/>
</dbReference>
<dbReference type="SMART" id="SM00422">
    <property type="entry name" value="HTH_MERR"/>
    <property type="match status" value="1"/>
</dbReference>
<dbReference type="CDD" id="cd04784">
    <property type="entry name" value="HTH_CadR-PbrR"/>
    <property type="match status" value="1"/>
</dbReference>
<dbReference type="InterPro" id="IPR009061">
    <property type="entry name" value="DNA-bd_dom_put_sf"/>
</dbReference>
<accession>A0AAU8SVL6</accession>
<dbReference type="GO" id="GO:0046872">
    <property type="term" value="F:metal ion binding"/>
    <property type="evidence" value="ECO:0007669"/>
    <property type="project" value="InterPro"/>
</dbReference>